<dbReference type="PRINTS" id="PR00145">
    <property type="entry name" value="ARGSUCLYASE"/>
</dbReference>
<sequence>MLPHLLRIDAAHLVMLAHRSILPAETVARLLSVNRDLRLRSDAGETVFETPASHRGLYLTYENEYIHRLGGEVGGSAHVARSRNDINATVTRMRLRTELLGVLAGCESLSRTLSTQAHAHARTVMSSFTHQQPAQPSTFGHYLTAVLSEFVRGTAWLAASYGTVNRSPMGAAAGGGTSFPIDPHEVARLLGFSAPVLNSADAVGSRDFVIQVLGPLALMGTTLTRLANDLQAWASMAYGFLDWPDDLVSTSSIMPQKRNAFVLEHIRGQAVHPTGALMNALMGLKNTPFTNSVEVSGEVSAHLWPALRGISKAVQLMDLLLQHVRVRPDAMRAFLVHADTTMTAVADHLVARHGLAFRTAHDVVARLVARKTGDAPLTAAEARHGLEALLLEVTSRAFTLDEAELARALEPATCVEASAHGGGPAPASVLAQLAALEDPGLAASLQAWRVEQEDARGQLEQAVTALLTASGFPTP</sequence>
<evidence type="ECO:0000313" key="9">
    <source>
        <dbReference type="Proteomes" id="UP000537825"/>
    </source>
</evidence>
<dbReference type="Proteomes" id="UP000537825">
    <property type="component" value="Unassembled WGS sequence"/>
</dbReference>
<evidence type="ECO:0000259" key="6">
    <source>
        <dbReference type="Pfam" id="PF00206"/>
    </source>
</evidence>
<dbReference type="UniPathway" id="UPA00068">
    <property type="reaction ID" value="UER00114"/>
</dbReference>
<dbReference type="PRINTS" id="PR00149">
    <property type="entry name" value="FUMRATELYASE"/>
</dbReference>
<comment type="caution">
    <text evidence="8">The sequence shown here is derived from an EMBL/GenBank/DDBJ whole genome shotgun (WGS) entry which is preliminary data.</text>
</comment>
<reference evidence="8 9" key="1">
    <citation type="submission" date="2020-01" db="EMBL/GenBank/DDBJ databases">
        <title>The draft genome sequence of Corallococcus exiguus DSM 14696.</title>
        <authorList>
            <person name="Zhang X."/>
            <person name="Zhu H."/>
        </authorList>
    </citation>
    <scope>NUCLEOTIDE SEQUENCE [LARGE SCALE GENOMIC DNA]</scope>
    <source>
        <strain evidence="8 9">DSM 14696</strain>
    </source>
</reference>
<dbReference type="Pfam" id="PF14698">
    <property type="entry name" value="ASL_C2"/>
    <property type="match status" value="1"/>
</dbReference>
<proteinExistence type="predicted"/>
<dbReference type="SUPFAM" id="SSF48557">
    <property type="entry name" value="L-aspartase-like"/>
    <property type="match status" value="1"/>
</dbReference>
<dbReference type="CDD" id="cd01359">
    <property type="entry name" value="Argininosuccinate_lyase"/>
    <property type="match status" value="1"/>
</dbReference>
<keyword evidence="4" id="KW-0028">Amino-acid biosynthesis</keyword>
<dbReference type="EMBL" id="JAAAPK010000001">
    <property type="protein sequence ID" value="NBC38409.1"/>
    <property type="molecule type" value="Genomic_DNA"/>
</dbReference>
<evidence type="ECO:0000256" key="2">
    <source>
        <dbReference type="ARBA" id="ARBA00004941"/>
    </source>
</evidence>
<dbReference type="GO" id="GO:0005829">
    <property type="term" value="C:cytosol"/>
    <property type="evidence" value="ECO:0007669"/>
    <property type="project" value="TreeGrafter"/>
</dbReference>
<dbReference type="Pfam" id="PF00206">
    <property type="entry name" value="Lyase_1"/>
    <property type="match status" value="1"/>
</dbReference>
<dbReference type="GO" id="GO:0004056">
    <property type="term" value="F:argininosuccinate lyase activity"/>
    <property type="evidence" value="ECO:0007669"/>
    <property type="project" value="UniProtKB-UniRule"/>
</dbReference>
<comment type="pathway">
    <text evidence="2">Amino-acid biosynthesis; L-arginine biosynthesis; L-arginine from L-ornithine and carbamoyl phosphate: step 3/3.</text>
</comment>
<evidence type="ECO:0000259" key="7">
    <source>
        <dbReference type="Pfam" id="PF14698"/>
    </source>
</evidence>
<keyword evidence="4" id="KW-0055">Arginine biosynthesis</keyword>
<dbReference type="Gene3D" id="1.10.40.30">
    <property type="entry name" value="Fumarase/aspartase (C-terminal domain)"/>
    <property type="match status" value="1"/>
</dbReference>
<evidence type="ECO:0000256" key="1">
    <source>
        <dbReference type="ARBA" id="ARBA00000985"/>
    </source>
</evidence>
<dbReference type="Gene3D" id="1.20.200.10">
    <property type="entry name" value="Fumarase/aspartase (Central domain)"/>
    <property type="match status" value="1"/>
</dbReference>
<evidence type="ECO:0000256" key="4">
    <source>
        <dbReference type="ARBA" id="ARBA00022571"/>
    </source>
</evidence>
<dbReference type="InterPro" id="IPR009049">
    <property type="entry name" value="Argininosuccinate_lyase"/>
</dbReference>
<evidence type="ECO:0000256" key="3">
    <source>
        <dbReference type="ARBA" id="ARBA00012338"/>
    </source>
</evidence>
<keyword evidence="8" id="KW-0456">Lyase</keyword>
<dbReference type="AlphaFoldDB" id="A0A7X4Y483"/>
<dbReference type="InterPro" id="IPR022761">
    <property type="entry name" value="Fumarate_lyase_N"/>
</dbReference>
<organism evidence="8 9">
    <name type="scientific">Corallococcus exiguus</name>
    <dbReference type="NCBI Taxonomy" id="83462"/>
    <lineage>
        <taxon>Bacteria</taxon>
        <taxon>Pseudomonadati</taxon>
        <taxon>Myxococcota</taxon>
        <taxon>Myxococcia</taxon>
        <taxon>Myxococcales</taxon>
        <taxon>Cystobacterineae</taxon>
        <taxon>Myxococcaceae</taxon>
        <taxon>Corallococcus</taxon>
    </lineage>
</organism>
<protein>
    <recommendedName>
        <fullName evidence="3 5">Argininosuccinate lyase</fullName>
        <ecNumber evidence="3 5">4.3.2.1</ecNumber>
    </recommendedName>
</protein>
<name>A0A7X4Y483_9BACT</name>
<dbReference type="PANTHER" id="PTHR43814">
    <property type="entry name" value="ARGININOSUCCINATE LYASE"/>
    <property type="match status" value="1"/>
</dbReference>
<dbReference type="GO" id="GO:0042450">
    <property type="term" value="P:L-arginine biosynthetic process via ornithine"/>
    <property type="evidence" value="ECO:0007669"/>
    <property type="project" value="UniProtKB-UniRule"/>
</dbReference>
<dbReference type="PANTHER" id="PTHR43814:SF1">
    <property type="entry name" value="ARGININOSUCCINATE LYASE"/>
    <property type="match status" value="1"/>
</dbReference>
<evidence type="ECO:0000313" key="8">
    <source>
        <dbReference type="EMBL" id="NBC38409.1"/>
    </source>
</evidence>
<accession>A0A7X4Y483</accession>
<dbReference type="EC" id="4.3.2.1" evidence="3 5"/>
<evidence type="ECO:0000256" key="5">
    <source>
        <dbReference type="NCBIfam" id="TIGR00838"/>
    </source>
</evidence>
<dbReference type="InterPro" id="IPR024083">
    <property type="entry name" value="Fumarase/histidase_N"/>
</dbReference>
<dbReference type="InterPro" id="IPR029419">
    <property type="entry name" value="Arg_succ_lyase_C"/>
</dbReference>
<dbReference type="NCBIfam" id="TIGR00838">
    <property type="entry name" value="argH"/>
    <property type="match status" value="1"/>
</dbReference>
<feature type="domain" description="Fumarate lyase N-terminal" evidence="6">
    <location>
        <begin position="72"/>
        <end position="271"/>
    </location>
</feature>
<dbReference type="Gene3D" id="1.10.275.10">
    <property type="entry name" value="Fumarase/aspartase (N-terminal domain)"/>
    <property type="match status" value="1"/>
</dbReference>
<feature type="domain" description="Argininosuccinate lyase C-terminal" evidence="7">
    <location>
        <begin position="340"/>
        <end position="416"/>
    </location>
</feature>
<keyword evidence="9" id="KW-1185">Reference proteome</keyword>
<dbReference type="InterPro" id="IPR000362">
    <property type="entry name" value="Fumarate_lyase_fam"/>
</dbReference>
<dbReference type="InterPro" id="IPR008948">
    <property type="entry name" value="L-Aspartase-like"/>
</dbReference>
<gene>
    <name evidence="8" type="primary">argH</name>
    <name evidence="8" type="ORF">GTZ93_01090</name>
</gene>
<comment type="catalytic activity">
    <reaction evidence="1">
        <text>2-(N(omega)-L-arginino)succinate = fumarate + L-arginine</text>
        <dbReference type="Rhea" id="RHEA:24020"/>
        <dbReference type="ChEBI" id="CHEBI:29806"/>
        <dbReference type="ChEBI" id="CHEBI:32682"/>
        <dbReference type="ChEBI" id="CHEBI:57472"/>
        <dbReference type="EC" id="4.3.2.1"/>
    </reaction>
</comment>